<evidence type="ECO:0000256" key="1">
    <source>
        <dbReference type="ARBA" id="ARBA00023002"/>
    </source>
</evidence>
<dbReference type="PANTHER" id="PTHR43364:SF4">
    <property type="entry name" value="NAD(P)-LINKED OXIDOREDUCTASE SUPERFAMILY PROTEIN"/>
    <property type="match status" value="1"/>
</dbReference>
<dbReference type="Gene3D" id="3.20.20.100">
    <property type="entry name" value="NADP-dependent oxidoreductase domain"/>
    <property type="match status" value="1"/>
</dbReference>
<dbReference type="InterPro" id="IPR036812">
    <property type="entry name" value="NAD(P)_OxRdtase_dom_sf"/>
</dbReference>
<reference evidence="3" key="1">
    <citation type="submission" date="2023-01" db="EMBL/GenBank/DDBJ databases">
        <title>Metagenome sequencing of chrysophaentin producing Chrysophaeum taylorii.</title>
        <authorList>
            <person name="Davison J."/>
            <person name="Bewley C."/>
        </authorList>
    </citation>
    <scope>NUCLEOTIDE SEQUENCE</scope>
    <source>
        <strain evidence="3">NIES-1699</strain>
    </source>
</reference>
<evidence type="ECO:0000313" key="3">
    <source>
        <dbReference type="EMBL" id="KAJ8601708.1"/>
    </source>
</evidence>
<proteinExistence type="predicted"/>
<dbReference type="AlphaFoldDB" id="A0AAD7XJI6"/>
<protein>
    <recommendedName>
        <fullName evidence="2">NADP-dependent oxidoreductase domain-containing protein</fullName>
    </recommendedName>
</protein>
<organism evidence="3 4">
    <name type="scientific">Chrysophaeum taylorii</name>
    <dbReference type="NCBI Taxonomy" id="2483200"/>
    <lineage>
        <taxon>Eukaryota</taxon>
        <taxon>Sar</taxon>
        <taxon>Stramenopiles</taxon>
        <taxon>Ochrophyta</taxon>
        <taxon>Pelagophyceae</taxon>
        <taxon>Pelagomonadales</taxon>
        <taxon>Pelagomonadaceae</taxon>
        <taxon>Chrysophaeum</taxon>
    </lineage>
</organism>
<keyword evidence="1" id="KW-0560">Oxidoreductase</keyword>
<dbReference type="Proteomes" id="UP001230188">
    <property type="component" value="Unassembled WGS sequence"/>
</dbReference>
<dbReference type="InterPro" id="IPR050523">
    <property type="entry name" value="AKR_Detox_Biosynth"/>
</dbReference>
<accession>A0AAD7XJI6</accession>
<feature type="domain" description="NADP-dependent oxidoreductase" evidence="2">
    <location>
        <begin position="216"/>
        <end position="375"/>
    </location>
</feature>
<dbReference type="Pfam" id="PF00248">
    <property type="entry name" value="Aldo_ket_red"/>
    <property type="match status" value="1"/>
</dbReference>
<keyword evidence="4" id="KW-1185">Reference proteome</keyword>
<comment type="caution">
    <text evidence="3">The sequence shown here is derived from an EMBL/GenBank/DDBJ whole genome shotgun (WGS) entry which is preliminary data.</text>
</comment>
<evidence type="ECO:0000313" key="4">
    <source>
        <dbReference type="Proteomes" id="UP001230188"/>
    </source>
</evidence>
<dbReference type="InterPro" id="IPR023210">
    <property type="entry name" value="NADP_OxRdtase_dom"/>
</dbReference>
<name>A0AAD7XJI6_9STRA</name>
<dbReference type="GO" id="GO:0016491">
    <property type="term" value="F:oxidoreductase activity"/>
    <property type="evidence" value="ECO:0007669"/>
    <property type="project" value="UniProtKB-KW"/>
</dbReference>
<evidence type="ECO:0000259" key="2">
    <source>
        <dbReference type="Pfam" id="PF00248"/>
    </source>
</evidence>
<dbReference type="SUPFAM" id="SSF51430">
    <property type="entry name" value="NAD(P)-linked oxidoreductase"/>
    <property type="match status" value="1"/>
</dbReference>
<sequence length="389" mass="42002">MVIAAIIISVASGLSTPQSPRARRRVDPSAKPLEEWGAYDVPFRIGATTAGWGDVYSGWRPLLKKRERLADQFGKEDISAAYNCLARGGIEVWDVAAGSSGAHLLAQCVEANGVALPAPRVLARVAPSMSARAWSVVNSRRLGREGAMELRDGFELTSEQLPVDLLLYGPHEDSKTARVPKAYAGEARACQRFSSDVGIVNVRGGKALRDAHRSLARRGLRLVACAVDFSVVQCGAMYDGTLEAAKDLDITVFARSPLGQGLGSGKYTIQDPTNAGGFNSIPKWRPRVLFMYQELHETLARIASRVSSRRTTSLRSSDADAPSVGITPAQVSLQWVIAKGAVPLVGVKRLAHAEEVLGCKGWALKQDEVDMIDELASIKMPIFKKLRKG</sequence>
<gene>
    <name evidence="3" type="ORF">CTAYLR_003172</name>
</gene>
<dbReference type="PANTHER" id="PTHR43364">
    <property type="entry name" value="NADH-SPECIFIC METHYLGLYOXAL REDUCTASE-RELATED"/>
    <property type="match status" value="1"/>
</dbReference>
<dbReference type="EMBL" id="JAQMWT010000407">
    <property type="protein sequence ID" value="KAJ8601708.1"/>
    <property type="molecule type" value="Genomic_DNA"/>
</dbReference>